<evidence type="ECO:0000256" key="6">
    <source>
        <dbReference type="ARBA" id="ARBA00022840"/>
    </source>
</evidence>
<reference evidence="10 11" key="1">
    <citation type="journal article" date="2012" name="J. Bacteriol.">
        <title>Genome Sequence of Pectin-Degrading Alishewanella agri, Isolated from Landfill Soil.</title>
        <authorList>
            <person name="Kim J."/>
            <person name="Jung J."/>
            <person name="Sung J.S."/>
            <person name="Chun J."/>
            <person name="Park W."/>
        </authorList>
    </citation>
    <scope>NUCLEOTIDE SEQUENCE [LARGE SCALE GENOMIC DNA]</scope>
    <source>
        <strain evidence="10 11">BL06</strain>
    </source>
</reference>
<dbReference type="Proteomes" id="UP000035062">
    <property type="component" value="Unassembled WGS sequence"/>
</dbReference>
<dbReference type="PANTHER" id="PTHR43033">
    <property type="entry name" value="TRNA(ILE)-LYSIDINE SYNTHASE-RELATED"/>
    <property type="match status" value="1"/>
</dbReference>
<dbReference type="STRING" id="1195246.AGRI_06785"/>
<name>I9P2P1_9ALTE</name>
<proteinExistence type="inferred from homology"/>
<dbReference type="EC" id="6.3.4.19" evidence="8"/>
<evidence type="ECO:0000256" key="5">
    <source>
        <dbReference type="ARBA" id="ARBA00022741"/>
    </source>
</evidence>
<dbReference type="HAMAP" id="MF_01161">
    <property type="entry name" value="tRNA_Ile_lys_synt"/>
    <property type="match status" value="1"/>
</dbReference>
<comment type="function">
    <text evidence="8">Ligates lysine onto the cytidine present at position 34 of the AUA codon-specific tRNA(Ile) that contains the anticodon CAU, in an ATP-dependent manner. Cytidine is converted to lysidine, thus changing the amino acid specificity of the tRNA from methionine to isoleucine.</text>
</comment>
<dbReference type="SMART" id="SM00977">
    <property type="entry name" value="TilS_C"/>
    <property type="match status" value="1"/>
</dbReference>
<evidence type="ECO:0000256" key="1">
    <source>
        <dbReference type="ARBA" id="ARBA00004496"/>
    </source>
</evidence>
<comment type="subcellular location">
    <subcellularLocation>
        <location evidence="1 8">Cytoplasm</location>
    </subcellularLocation>
</comment>
<evidence type="ECO:0000256" key="4">
    <source>
        <dbReference type="ARBA" id="ARBA00022694"/>
    </source>
</evidence>
<dbReference type="SUPFAM" id="SSF82829">
    <property type="entry name" value="MesJ substrate recognition domain-like"/>
    <property type="match status" value="1"/>
</dbReference>
<dbReference type="GO" id="GO:0005737">
    <property type="term" value="C:cytoplasm"/>
    <property type="evidence" value="ECO:0007669"/>
    <property type="project" value="UniProtKB-SubCell"/>
</dbReference>
<comment type="domain">
    <text evidence="8">The N-terminal region contains the highly conserved SGGXDS motif, predicted to be a P-loop motif involved in ATP binding.</text>
</comment>
<dbReference type="Pfam" id="PF11734">
    <property type="entry name" value="TilS_C"/>
    <property type="match status" value="1"/>
</dbReference>
<evidence type="ECO:0000256" key="2">
    <source>
        <dbReference type="ARBA" id="ARBA00022490"/>
    </source>
</evidence>
<dbReference type="Pfam" id="PF09179">
    <property type="entry name" value="TilS"/>
    <property type="match status" value="1"/>
</dbReference>
<dbReference type="GO" id="GO:0006400">
    <property type="term" value="P:tRNA modification"/>
    <property type="evidence" value="ECO:0007669"/>
    <property type="project" value="UniProtKB-UniRule"/>
</dbReference>
<dbReference type="Pfam" id="PF01171">
    <property type="entry name" value="ATP_bind_3"/>
    <property type="match status" value="1"/>
</dbReference>
<dbReference type="InterPro" id="IPR012094">
    <property type="entry name" value="tRNA_Ile_lys_synt"/>
</dbReference>
<accession>I9P2P1</accession>
<dbReference type="SUPFAM" id="SSF52402">
    <property type="entry name" value="Adenine nucleotide alpha hydrolases-like"/>
    <property type="match status" value="1"/>
</dbReference>
<sequence>MIAAQSELQQALQQLLQRLAPQQLTLAYSGGLDSQLLLHLLAPLCQAAAMPLTAVHVHHGLSANADHWAAFCQQQCQQLGVAFRLHRVKLAGRADLEQQARDARYQVLATYMQQPGTALLTAHHANDQLETLLLALKRGAGLAGLAAMAPSRVFAKGQLLRPWLNFPRQQLLAVATALQLRWVEDESNSNPDFDRNFLRLQVVPALTERWPALPRTAARSCEHLQQALQLADYYTGIALASCLQADYLDLQQLALLPELQQDLVLRKWLAGVGLNPSSQWLVTLKQQVIAAKDDAQPLLILGQWQVRRFLQRLYLTGVTSAPEFLNWQTQLQLAQPLVLPVGCGQLVWQQQPGNGALPVTGKAWQLVFGQLSLPFKPLGQRTKPLKQWFKLWQVPPWQRGRIPLLLAEGKVQLVAGYASAVAATAASGWLSWQQPDWQVEPSANVPDEECQQN</sequence>
<keyword evidence="3 8" id="KW-0436">Ligase</keyword>
<evidence type="ECO:0000313" key="10">
    <source>
        <dbReference type="EMBL" id="EIW89172.1"/>
    </source>
</evidence>
<dbReference type="SUPFAM" id="SSF56037">
    <property type="entry name" value="PheT/TilS domain"/>
    <property type="match status" value="1"/>
</dbReference>
<comment type="caution">
    <text evidence="10">The sequence shown here is derived from an EMBL/GenBank/DDBJ whole genome shotgun (WGS) entry which is preliminary data.</text>
</comment>
<gene>
    <name evidence="8" type="primary">tilS</name>
    <name evidence="10" type="ORF">AGRI_06785</name>
</gene>
<dbReference type="InterPro" id="IPR011063">
    <property type="entry name" value="TilS/TtcA_N"/>
</dbReference>
<evidence type="ECO:0000313" key="11">
    <source>
        <dbReference type="Proteomes" id="UP000035062"/>
    </source>
</evidence>
<dbReference type="InterPro" id="IPR015262">
    <property type="entry name" value="tRNA_Ile_lys_synt_subst-bd"/>
</dbReference>
<keyword evidence="6 8" id="KW-0067">ATP-binding</keyword>
<dbReference type="PATRIC" id="fig|1195246.3.peg.1337"/>
<dbReference type="Gene3D" id="1.20.59.20">
    <property type="match status" value="1"/>
</dbReference>
<dbReference type="NCBIfam" id="TIGR02433">
    <property type="entry name" value="lysidine_TilS_C"/>
    <property type="match status" value="1"/>
</dbReference>
<evidence type="ECO:0000256" key="7">
    <source>
        <dbReference type="ARBA" id="ARBA00048539"/>
    </source>
</evidence>
<organism evidence="10 11">
    <name type="scientific">Alishewanella agri BL06</name>
    <dbReference type="NCBI Taxonomy" id="1195246"/>
    <lineage>
        <taxon>Bacteria</taxon>
        <taxon>Pseudomonadati</taxon>
        <taxon>Pseudomonadota</taxon>
        <taxon>Gammaproteobacteria</taxon>
        <taxon>Alteromonadales</taxon>
        <taxon>Alteromonadaceae</taxon>
        <taxon>Alishewanella</taxon>
    </lineage>
</organism>
<dbReference type="eggNOG" id="COG0037">
    <property type="taxonomic scope" value="Bacteria"/>
</dbReference>
<dbReference type="InterPro" id="IPR014729">
    <property type="entry name" value="Rossmann-like_a/b/a_fold"/>
</dbReference>
<dbReference type="CDD" id="cd01992">
    <property type="entry name" value="TilS_N"/>
    <property type="match status" value="1"/>
</dbReference>
<comment type="similarity">
    <text evidence="8">Belongs to the tRNA(Ile)-lysidine synthase family.</text>
</comment>
<evidence type="ECO:0000256" key="8">
    <source>
        <dbReference type="HAMAP-Rule" id="MF_01161"/>
    </source>
</evidence>
<feature type="binding site" evidence="8">
    <location>
        <begin position="29"/>
        <end position="34"/>
    </location>
    <ligand>
        <name>ATP</name>
        <dbReference type="ChEBI" id="CHEBI:30616"/>
    </ligand>
</feature>
<keyword evidence="11" id="KW-1185">Reference proteome</keyword>
<dbReference type="EMBL" id="AKKU01000012">
    <property type="protein sequence ID" value="EIW89172.1"/>
    <property type="molecule type" value="Genomic_DNA"/>
</dbReference>
<protein>
    <recommendedName>
        <fullName evidence="8">tRNA(Ile)-lysidine synthase</fullName>
        <ecNumber evidence="8">6.3.4.19</ecNumber>
    </recommendedName>
    <alternativeName>
        <fullName evidence="8">tRNA(Ile)-2-lysyl-cytidine synthase</fullName>
    </alternativeName>
    <alternativeName>
        <fullName evidence="8">tRNA(Ile)-lysidine synthetase</fullName>
    </alternativeName>
</protein>
<keyword evidence="5 8" id="KW-0547">Nucleotide-binding</keyword>
<dbReference type="AlphaFoldDB" id="I9P2P1"/>
<comment type="catalytic activity">
    <reaction evidence="7 8">
        <text>cytidine(34) in tRNA(Ile2) + L-lysine + ATP = lysidine(34) in tRNA(Ile2) + AMP + diphosphate + H(+)</text>
        <dbReference type="Rhea" id="RHEA:43744"/>
        <dbReference type="Rhea" id="RHEA-COMP:10625"/>
        <dbReference type="Rhea" id="RHEA-COMP:10670"/>
        <dbReference type="ChEBI" id="CHEBI:15378"/>
        <dbReference type="ChEBI" id="CHEBI:30616"/>
        <dbReference type="ChEBI" id="CHEBI:32551"/>
        <dbReference type="ChEBI" id="CHEBI:33019"/>
        <dbReference type="ChEBI" id="CHEBI:82748"/>
        <dbReference type="ChEBI" id="CHEBI:83665"/>
        <dbReference type="ChEBI" id="CHEBI:456215"/>
        <dbReference type="EC" id="6.3.4.19"/>
    </reaction>
</comment>
<dbReference type="GO" id="GO:0005524">
    <property type="term" value="F:ATP binding"/>
    <property type="evidence" value="ECO:0007669"/>
    <property type="project" value="UniProtKB-UniRule"/>
</dbReference>
<evidence type="ECO:0000259" key="9">
    <source>
        <dbReference type="SMART" id="SM00977"/>
    </source>
</evidence>
<dbReference type="InterPro" id="IPR012795">
    <property type="entry name" value="tRNA_Ile_lys_synt_N"/>
</dbReference>
<dbReference type="PANTHER" id="PTHR43033:SF1">
    <property type="entry name" value="TRNA(ILE)-LYSIDINE SYNTHASE-RELATED"/>
    <property type="match status" value="1"/>
</dbReference>
<dbReference type="InterPro" id="IPR012796">
    <property type="entry name" value="Lysidine-tRNA-synth_C"/>
</dbReference>
<dbReference type="Gene3D" id="3.40.50.620">
    <property type="entry name" value="HUPs"/>
    <property type="match status" value="1"/>
</dbReference>
<feature type="domain" description="Lysidine-tRNA(Ile) synthetase C-terminal" evidence="9">
    <location>
        <begin position="364"/>
        <end position="432"/>
    </location>
</feature>
<keyword evidence="2 8" id="KW-0963">Cytoplasm</keyword>
<dbReference type="NCBIfam" id="TIGR02432">
    <property type="entry name" value="lysidine_TilS_N"/>
    <property type="match status" value="1"/>
</dbReference>
<evidence type="ECO:0000256" key="3">
    <source>
        <dbReference type="ARBA" id="ARBA00022598"/>
    </source>
</evidence>
<dbReference type="GO" id="GO:0032267">
    <property type="term" value="F:tRNA(Ile)-lysidine synthase activity"/>
    <property type="evidence" value="ECO:0007669"/>
    <property type="project" value="UniProtKB-EC"/>
</dbReference>
<keyword evidence="4 8" id="KW-0819">tRNA processing</keyword>